<dbReference type="PANTHER" id="PTHR11635:SF152">
    <property type="entry name" value="CAMP-DEPENDENT PROTEIN KINASE TYPE I REGULATORY SUBUNIT-RELATED"/>
    <property type="match status" value="1"/>
</dbReference>
<keyword evidence="2" id="KW-0547">Nucleotide-binding</keyword>
<keyword evidence="2" id="KW-0116">cAMP-binding</keyword>
<dbReference type="PROSITE" id="PS50042">
    <property type="entry name" value="CNMP_BINDING_3"/>
    <property type="match status" value="2"/>
</dbReference>
<dbReference type="EMBL" id="CAIIXF020000008">
    <property type="protein sequence ID" value="CAH1791914.1"/>
    <property type="molecule type" value="Genomic_DNA"/>
</dbReference>
<gene>
    <name evidence="6" type="ORF">OFUS_LOCUS16952</name>
</gene>
<dbReference type="SUPFAM" id="SSF51206">
    <property type="entry name" value="cAMP-binding domain-like"/>
    <property type="match status" value="2"/>
</dbReference>
<evidence type="ECO:0000256" key="3">
    <source>
        <dbReference type="ARBA" id="ARBA00023149"/>
    </source>
</evidence>
<dbReference type="GO" id="GO:0034236">
    <property type="term" value="F:protein kinase A catalytic subunit binding"/>
    <property type="evidence" value="ECO:0007669"/>
    <property type="project" value="TreeGrafter"/>
</dbReference>
<evidence type="ECO:0000256" key="2">
    <source>
        <dbReference type="ARBA" id="ARBA00022566"/>
    </source>
</evidence>
<feature type="domain" description="Cyclic nucleotide-binding" evidence="5">
    <location>
        <begin position="34"/>
        <end position="207"/>
    </location>
</feature>
<evidence type="ECO:0000259" key="5">
    <source>
        <dbReference type="PROSITE" id="PS50042"/>
    </source>
</evidence>
<organism evidence="6 7">
    <name type="scientific">Owenia fusiformis</name>
    <name type="common">Polychaete worm</name>
    <dbReference type="NCBI Taxonomy" id="6347"/>
    <lineage>
        <taxon>Eukaryota</taxon>
        <taxon>Metazoa</taxon>
        <taxon>Spiralia</taxon>
        <taxon>Lophotrochozoa</taxon>
        <taxon>Annelida</taxon>
        <taxon>Polychaeta</taxon>
        <taxon>Sedentaria</taxon>
        <taxon>Canalipalpata</taxon>
        <taxon>Sabellida</taxon>
        <taxon>Oweniida</taxon>
        <taxon>Oweniidae</taxon>
        <taxon>Owenia</taxon>
    </lineage>
</organism>
<dbReference type="GO" id="GO:0004862">
    <property type="term" value="F:cAMP-dependent protein kinase inhibitor activity"/>
    <property type="evidence" value="ECO:0007669"/>
    <property type="project" value="TreeGrafter"/>
</dbReference>
<dbReference type="InterPro" id="IPR018490">
    <property type="entry name" value="cNMP-bd_dom_sf"/>
</dbReference>
<sequence length="754" mass="86501">MDLRILELISHDPEDRDEHEVELVIPYLRKLCDLLNNMSEDVLVDIIINCKHQRSHRDDVIIKQGEKGDCFYILLSGKTSVYIDNQKSEEGITRNDDDDPNVTSRKTDMQKLFDEIDLISGRKSKKEIDANKQFVLDRTQFGKFIMNFDAGKSFGELALMNEDAIRNASIIADEDTDLLVVSRGLFNRCIKARQEHDYMERKDFIMKCPLFDQWSVRNKRLLEMSLRKETYTYDTDIVKQGEPVKGLHFITEGTAKIVLSPALHPTQYPRLFSDENDPLSKELNRSMLKKQEDVKNTINDQIRVRRQHGYAAAEKRLKQKTIDLCCVDKSDVIGDIEMVLPLNTYHHTIVTTSNCEAFILDVKNYERLVPKKNMGFIELLRKQFEQKLKGRIKTPHGAQIKLFQHFLNKIDDLKPKKAAPHLKKQLAQRELHLLNMRKLFLEDRGPMLEPCVPGTIFYKNIARLKSSYHNPWMIQAATIAEAAQKEKPKFTVDIMPKTRIPTSKRRPRSTRELQSLRISAPPKPILVKQRSSRPLTAPGKRVSDAVGTGATTGRPQTALGHKSGNTDDVNELGEPNMHDIVDQIDELQKRKESSRNRILCSMIVDPSKSYESSSGAKARSVSAPAVKNGEVEEATEEPNTTEESEESDNYYDWETSEPALRTLEDRLMQFHKGCNDSPLINKKLQPTMWGLRRFDLKGPEAIPMSGGTVFVKTRLCKYPPGAQIDPEYHKHVRRFIIPKESFSNPQTLTYTKMV</sequence>
<dbReference type="OrthoDB" id="2021138at2759"/>
<dbReference type="CDD" id="cd00038">
    <property type="entry name" value="CAP_ED"/>
    <property type="match status" value="1"/>
</dbReference>
<dbReference type="InterPro" id="IPR000595">
    <property type="entry name" value="cNMP-bd_dom"/>
</dbReference>
<evidence type="ECO:0000256" key="1">
    <source>
        <dbReference type="ARBA" id="ARBA00005753"/>
    </source>
</evidence>
<reference evidence="6" key="1">
    <citation type="submission" date="2022-03" db="EMBL/GenBank/DDBJ databases">
        <authorList>
            <person name="Martin C."/>
        </authorList>
    </citation>
    <scope>NUCLEOTIDE SEQUENCE</scope>
</reference>
<dbReference type="GO" id="GO:0005829">
    <property type="term" value="C:cytosol"/>
    <property type="evidence" value="ECO:0007669"/>
    <property type="project" value="TreeGrafter"/>
</dbReference>
<accession>A0A8S4PCU2</accession>
<dbReference type="AlphaFoldDB" id="A0A8S4PCU2"/>
<evidence type="ECO:0000313" key="6">
    <source>
        <dbReference type="EMBL" id="CAH1791914.1"/>
    </source>
</evidence>
<dbReference type="InterPro" id="IPR014710">
    <property type="entry name" value="RmlC-like_jellyroll"/>
</dbReference>
<proteinExistence type="inferred from homology"/>
<evidence type="ECO:0000256" key="4">
    <source>
        <dbReference type="SAM" id="MobiDB-lite"/>
    </source>
</evidence>
<keyword evidence="3" id="KW-0114">cAMP</keyword>
<dbReference type="InterPro" id="IPR018488">
    <property type="entry name" value="cNMP-bd_CS"/>
</dbReference>
<feature type="compositionally biased region" description="Acidic residues" evidence="4">
    <location>
        <begin position="631"/>
        <end position="652"/>
    </location>
</feature>
<comment type="similarity">
    <text evidence="1">Belongs to the cAMP-dependent kinase regulatory chain family.</text>
</comment>
<protein>
    <recommendedName>
        <fullName evidence="5">Cyclic nucleotide-binding domain-containing protein</fullName>
    </recommendedName>
</protein>
<dbReference type="PROSITE" id="PS00888">
    <property type="entry name" value="CNMP_BINDING_1"/>
    <property type="match status" value="1"/>
</dbReference>
<feature type="domain" description="Cyclic nucleotide-binding" evidence="5">
    <location>
        <begin position="210"/>
        <end position="258"/>
    </location>
</feature>
<dbReference type="InterPro" id="IPR050503">
    <property type="entry name" value="cAMP-dep_PK_reg_su-like"/>
</dbReference>
<dbReference type="GO" id="GO:0030552">
    <property type="term" value="F:cAMP binding"/>
    <property type="evidence" value="ECO:0007669"/>
    <property type="project" value="UniProtKB-KW"/>
</dbReference>
<feature type="region of interest" description="Disordered" evidence="4">
    <location>
        <begin position="607"/>
        <end position="652"/>
    </location>
</feature>
<keyword evidence="7" id="KW-1185">Reference proteome</keyword>
<feature type="region of interest" description="Disordered" evidence="4">
    <location>
        <begin position="529"/>
        <end position="574"/>
    </location>
</feature>
<dbReference type="Proteomes" id="UP000749559">
    <property type="component" value="Unassembled WGS sequence"/>
</dbReference>
<evidence type="ECO:0000313" key="7">
    <source>
        <dbReference type="Proteomes" id="UP000749559"/>
    </source>
</evidence>
<comment type="caution">
    <text evidence="6">The sequence shown here is derived from an EMBL/GenBank/DDBJ whole genome shotgun (WGS) entry which is preliminary data.</text>
</comment>
<dbReference type="Gene3D" id="2.60.120.10">
    <property type="entry name" value="Jelly Rolls"/>
    <property type="match status" value="2"/>
</dbReference>
<dbReference type="GO" id="GO:0005952">
    <property type="term" value="C:cAMP-dependent protein kinase complex"/>
    <property type="evidence" value="ECO:0007669"/>
    <property type="project" value="InterPro"/>
</dbReference>
<name>A0A8S4PCU2_OWEFU</name>
<dbReference type="PANTHER" id="PTHR11635">
    <property type="entry name" value="CAMP-DEPENDENT PROTEIN KINASE REGULATORY CHAIN"/>
    <property type="match status" value="1"/>
</dbReference>